<sequence>MLFCAVARRLPIILGCDPHDIATHCSERVIEMDNFIHLTGDSWNFWSPFPPTVTSWLIDVMGQLSRAGSSPAAAEHRAMPQWRRSAQARRWTLDADQSGVMEHYVRREPIPYESEPVPDPRRWFQRMTFRDLLRGLRGLLHDRNPSPYSSVSPRRMDGSYTRIFPFNSSRGGVGGGL</sequence>
<reference evidence="2" key="1">
    <citation type="journal article" date="2006" name="Proc. Natl. Acad. Sci. U.S.A.">
        <title>The complete genome of Rhodococcus sp. RHA1 provides insights into a catabolic powerhouse.</title>
        <authorList>
            <person name="McLeod M.P."/>
            <person name="Warren R.L."/>
            <person name="Hsiao W.W.L."/>
            <person name="Araki N."/>
            <person name="Myhre M."/>
            <person name="Fernandes C."/>
            <person name="Miyazawa D."/>
            <person name="Wong W."/>
            <person name="Lillquist A.L."/>
            <person name="Wang D."/>
            <person name="Dosanjh M."/>
            <person name="Hara H."/>
            <person name="Petrescu A."/>
            <person name="Morin R.D."/>
            <person name="Yang G."/>
            <person name="Stott J.M."/>
            <person name="Schein J.E."/>
            <person name="Shin H."/>
            <person name="Smailus D."/>
            <person name="Siddiqui A.S."/>
            <person name="Marra M.A."/>
            <person name="Jones S.J.M."/>
            <person name="Holt R."/>
            <person name="Brinkman F.S.L."/>
            <person name="Miyauchi K."/>
            <person name="Fukuda M."/>
            <person name="Davies J.E."/>
            <person name="Mohn W.W."/>
            <person name="Eltis L.D."/>
        </authorList>
    </citation>
    <scope>NUCLEOTIDE SEQUENCE [LARGE SCALE GENOMIC DNA]</scope>
    <source>
        <strain evidence="2">RHA1</strain>
    </source>
</reference>
<name>Q0RX39_RHOJR</name>
<dbReference type="HOGENOM" id="CLU_1516754_0_0_11"/>
<geneLocation type="plasmid" evidence="1 2">
    <name>pRHL1</name>
</geneLocation>
<gene>
    <name evidence="1" type="ordered locus">RHA1_ro09104</name>
</gene>
<dbReference type="KEGG" id="rha:RHA1_ro09104"/>
<evidence type="ECO:0000313" key="2">
    <source>
        <dbReference type="Proteomes" id="UP000008710"/>
    </source>
</evidence>
<dbReference type="AlphaFoldDB" id="Q0RX39"/>
<evidence type="ECO:0000313" key="1">
    <source>
        <dbReference type="EMBL" id="ABH00147.1"/>
    </source>
</evidence>
<accession>Q0RX39</accession>
<dbReference type="EMBL" id="CP000432">
    <property type="protein sequence ID" value="ABH00147.1"/>
    <property type="molecule type" value="Genomic_DNA"/>
</dbReference>
<organism evidence="1 2">
    <name type="scientific">Rhodococcus jostii (strain RHA1)</name>
    <dbReference type="NCBI Taxonomy" id="101510"/>
    <lineage>
        <taxon>Bacteria</taxon>
        <taxon>Bacillati</taxon>
        <taxon>Actinomycetota</taxon>
        <taxon>Actinomycetes</taxon>
        <taxon>Mycobacteriales</taxon>
        <taxon>Nocardiaceae</taxon>
        <taxon>Rhodococcus</taxon>
    </lineage>
</organism>
<protein>
    <submittedName>
        <fullName evidence="1">Uncharacterized protein</fullName>
    </submittedName>
</protein>
<proteinExistence type="predicted"/>
<dbReference type="Proteomes" id="UP000008710">
    <property type="component" value="Plasmid pRHL1"/>
</dbReference>
<keyword evidence="1" id="KW-0614">Plasmid</keyword>